<organism evidence="1 2">
    <name type="scientific">Neomoorella stamsii</name>
    <dbReference type="NCBI Taxonomy" id="1266720"/>
    <lineage>
        <taxon>Bacteria</taxon>
        <taxon>Bacillati</taxon>
        <taxon>Bacillota</taxon>
        <taxon>Clostridia</taxon>
        <taxon>Neomoorellales</taxon>
        <taxon>Neomoorellaceae</taxon>
        <taxon>Neomoorella</taxon>
    </lineage>
</organism>
<dbReference type="AlphaFoldDB" id="A0A9X7P7L0"/>
<name>A0A9X7P7L0_9FIRM</name>
<gene>
    <name evidence="1" type="ORF">MOST_03150</name>
</gene>
<sequence>MIIVMYLTYISRGKITKLGIYSISELGRY</sequence>
<reference evidence="1 2" key="1">
    <citation type="submission" date="2018-03" db="EMBL/GenBank/DDBJ databases">
        <title>Genome sequence of Moorella stamsii DSM 26217.</title>
        <authorList>
            <person name="Poehlein A."/>
            <person name="Daniel R."/>
        </authorList>
    </citation>
    <scope>NUCLEOTIDE SEQUENCE [LARGE SCALE GENOMIC DNA]</scope>
    <source>
        <strain evidence="2">DSM 26217</strain>
    </source>
</reference>
<dbReference type="EMBL" id="PVXL01000013">
    <property type="protein sequence ID" value="PRR77187.1"/>
    <property type="molecule type" value="Genomic_DNA"/>
</dbReference>
<comment type="caution">
    <text evidence="1">The sequence shown here is derived from an EMBL/GenBank/DDBJ whole genome shotgun (WGS) entry which is preliminary data.</text>
</comment>
<proteinExistence type="predicted"/>
<accession>A0A9X7P7L0</accession>
<protein>
    <submittedName>
        <fullName evidence="1">Uncharacterized protein</fullName>
    </submittedName>
</protein>
<keyword evidence="2" id="KW-1185">Reference proteome</keyword>
<dbReference type="Proteomes" id="UP000239430">
    <property type="component" value="Unassembled WGS sequence"/>
</dbReference>
<evidence type="ECO:0000313" key="1">
    <source>
        <dbReference type="EMBL" id="PRR77187.1"/>
    </source>
</evidence>
<evidence type="ECO:0000313" key="2">
    <source>
        <dbReference type="Proteomes" id="UP000239430"/>
    </source>
</evidence>